<protein>
    <submittedName>
        <fullName evidence="1">Uncharacterized protein</fullName>
    </submittedName>
</protein>
<proteinExistence type="predicted"/>
<evidence type="ECO:0000313" key="2">
    <source>
        <dbReference type="Proteomes" id="UP000054662"/>
    </source>
</evidence>
<sequence>MLGFLNLAVTACQILDSFTIYLFCFSNLVHGVFQIRYDLNMERSAFRIYAINLLMIWISLRSKLEKPSPNSVYIWPHHEPTMN</sequence>
<gene>
    <name evidence="1" type="ORF">Lwor_1773</name>
</gene>
<dbReference type="EMBL" id="LNZC01000022">
    <property type="protein sequence ID" value="KTD77891.1"/>
    <property type="molecule type" value="Genomic_DNA"/>
</dbReference>
<organism evidence="1 2">
    <name type="scientific">Legionella worsleiensis</name>
    <dbReference type="NCBI Taxonomy" id="45076"/>
    <lineage>
        <taxon>Bacteria</taxon>
        <taxon>Pseudomonadati</taxon>
        <taxon>Pseudomonadota</taxon>
        <taxon>Gammaproteobacteria</taxon>
        <taxon>Legionellales</taxon>
        <taxon>Legionellaceae</taxon>
        <taxon>Legionella</taxon>
    </lineage>
</organism>
<evidence type="ECO:0000313" key="1">
    <source>
        <dbReference type="EMBL" id="KTD77891.1"/>
    </source>
</evidence>
<accession>A0A0W1A9Z5</accession>
<keyword evidence="2" id="KW-1185">Reference proteome</keyword>
<comment type="caution">
    <text evidence="1">The sequence shown here is derived from an EMBL/GenBank/DDBJ whole genome shotgun (WGS) entry which is preliminary data.</text>
</comment>
<reference evidence="1 2" key="1">
    <citation type="submission" date="2015-11" db="EMBL/GenBank/DDBJ databases">
        <title>Genomic analysis of 38 Legionella species identifies large and diverse effector repertoires.</title>
        <authorList>
            <person name="Burstein D."/>
            <person name="Amaro F."/>
            <person name="Zusman T."/>
            <person name="Lifshitz Z."/>
            <person name="Cohen O."/>
            <person name="Gilbert J.A."/>
            <person name="Pupko T."/>
            <person name="Shuman H.A."/>
            <person name="Segal G."/>
        </authorList>
    </citation>
    <scope>NUCLEOTIDE SEQUENCE [LARGE SCALE GENOMIC DNA]</scope>
    <source>
        <strain evidence="1 2">ATCC 49508</strain>
    </source>
</reference>
<dbReference type="Proteomes" id="UP000054662">
    <property type="component" value="Unassembled WGS sequence"/>
</dbReference>
<dbReference type="AlphaFoldDB" id="A0A0W1A9Z5"/>
<name>A0A0W1A9Z5_9GAMM</name>
<dbReference type="PATRIC" id="fig|45076.6.peg.1924"/>